<feature type="region of interest" description="Disordered" evidence="12">
    <location>
        <begin position="245"/>
        <end position="266"/>
    </location>
</feature>
<dbReference type="InterPro" id="IPR014729">
    <property type="entry name" value="Rossmann-like_a/b/a_fold"/>
</dbReference>
<keyword evidence="9" id="KW-0648">Protein biosynthesis</keyword>
<evidence type="ECO:0000256" key="12">
    <source>
        <dbReference type="SAM" id="MobiDB-lite"/>
    </source>
</evidence>
<keyword evidence="7" id="KW-0862">Zinc</keyword>
<evidence type="ECO:0000256" key="11">
    <source>
        <dbReference type="ARBA" id="ARBA00031499"/>
    </source>
</evidence>
<keyword evidence="15" id="KW-1185">Reference proteome</keyword>
<protein>
    <recommendedName>
        <fullName evidence="3">cysteine--tRNA ligase</fullName>
        <ecNumber evidence="3">6.1.1.16</ecNumber>
    </recommendedName>
    <alternativeName>
        <fullName evidence="11">Cysteinyl-tRNA synthetase</fullName>
    </alternativeName>
</protein>
<feature type="region of interest" description="Disordered" evidence="12">
    <location>
        <begin position="578"/>
        <end position="603"/>
    </location>
</feature>
<dbReference type="PANTHER" id="PTHR10890:SF25">
    <property type="entry name" value="CYSTEINE--TRNA LIGASE, CHLOROPLASTIC_MITOCHONDRIAL"/>
    <property type="match status" value="1"/>
</dbReference>
<dbReference type="InterPro" id="IPR009080">
    <property type="entry name" value="tRNAsynth_Ia_anticodon-bd"/>
</dbReference>
<dbReference type="PANTHER" id="PTHR10890">
    <property type="entry name" value="CYSTEINYL-TRNA SYNTHETASE"/>
    <property type="match status" value="1"/>
</dbReference>
<organism evidence="14 15">
    <name type="scientific">Apatococcus fuscideae</name>
    <dbReference type="NCBI Taxonomy" id="2026836"/>
    <lineage>
        <taxon>Eukaryota</taxon>
        <taxon>Viridiplantae</taxon>
        <taxon>Chlorophyta</taxon>
        <taxon>core chlorophytes</taxon>
        <taxon>Trebouxiophyceae</taxon>
        <taxon>Chlorellales</taxon>
        <taxon>Chlorellaceae</taxon>
        <taxon>Apatococcus</taxon>
    </lineage>
</organism>
<dbReference type="EC" id="6.1.1.16" evidence="3"/>
<evidence type="ECO:0000259" key="13">
    <source>
        <dbReference type="Pfam" id="PF01406"/>
    </source>
</evidence>
<dbReference type="FunFam" id="3.40.50.620:FF:000009">
    <property type="entry name" value="Cysteine--tRNA ligase"/>
    <property type="match status" value="1"/>
</dbReference>
<evidence type="ECO:0000313" key="14">
    <source>
        <dbReference type="EMBL" id="KAK9858430.1"/>
    </source>
</evidence>
<gene>
    <name evidence="14" type="ORF">WJX84_002377</name>
</gene>
<evidence type="ECO:0000256" key="9">
    <source>
        <dbReference type="ARBA" id="ARBA00022917"/>
    </source>
</evidence>
<dbReference type="GO" id="GO:0046872">
    <property type="term" value="F:metal ion binding"/>
    <property type="evidence" value="ECO:0007669"/>
    <property type="project" value="UniProtKB-KW"/>
</dbReference>
<dbReference type="SUPFAM" id="SSF47323">
    <property type="entry name" value="Anticodon-binding domain of a subclass of class I aminoacyl-tRNA synthetases"/>
    <property type="match status" value="1"/>
</dbReference>
<dbReference type="SUPFAM" id="SSF52374">
    <property type="entry name" value="Nucleotidylyl transferase"/>
    <property type="match status" value="1"/>
</dbReference>
<comment type="caution">
    <text evidence="14">The sequence shown here is derived from an EMBL/GenBank/DDBJ whole genome shotgun (WGS) entry which is preliminary data.</text>
</comment>
<evidence type="ECO:0000256" key="4">
    <source>
        <dbReference type="ARBA" id="ARBA00022598"/>
    </source>
</evidence>
<dbReference type="InterPro" id="IPR015803">
    <property type="entry name" value="Cys-tRNA-ligase"/>
</dbReference>
<evidence type="ECO:0000256" key="1">
    <source>
        <dbReference type="ARBA" id="ARBA00001947"/>
    </source>
</evidence>
<evidence type="ECO:0000256" key="6">
    <source>
        <dbReference type="ARBA" id="ARBA00022741"/>
    </source>
</evidence>
<dbReference type="PRINTS" id="PR00983">
    <property type="entry name" value="TRNASYNTHCYS"/>
</dbReference>
<evidence type="ECO:0000313" key="15">
    <source>
        <dbReference type="Proteomes" id="UP001485043"/>
    </source>
</evidence>
<proteinExistence type="inferred from homology"/>
<evidence type="ECO:0000256" key="7">
    <source>
        <dbReference type="ARBA" id="ARBA00022833"/>
    </source>
</evidence>
<dbReference type="InterPro" id="IPR024909">
    <property type="entry name" value="Cys-tRNA/MSH_ligase"/>
</dbReference>
<dbReference type="Pfam" id="PF01406">
    <property type="entry name" value="tRNA-synt_1e"/>
    <property type="match status" value="1"/>
</dbReference>
<dbReference type="GO" id="GO:0005524">
    <property type="term" value="F:ATP binding"/>
    <property type="evidence" value="ECO:0007669"/>
    <property type="project" value="UniProtKB-KW"/>
</dbReference>
<keyword evidence="6" id="KW-0547">Nucleotide-binding</keyword>
<evidence type="ECO:0000256" key="10">
    <source>
        <dbReference type="ARBA" id="ARBA00023146"/>
    </source>
</evidence>
<keyword evidence="4" id="KW-0436">Ligase</keyword>
<dbReference type="GO" id="GO:0005737">
    <property type="term" value="C:cytoplasm"/>
    <property type="evidence" value="ECO:0007669"/>
    <property type="project" value="TreeGrafter"/>
</dbReference>
<dbReference type="HAMAP" id="MF_00041">
    <property type="entry name" value="Cys_tRNA_synth"/>
    <property type="match status" value="1"/>
</dbReference>
<dbReference type="InterPro" id="IPR032678">
    <property type="entry name" value="tRNA-synt_1_cat_dom"/>
</dbReference>
<keyword evidence="5" id="KW-0479">Metal-binding</keyword>
<evidence type="ECO:0000256" key="2">
    <source>
        <dbReference type="ARBA" id="ARBA00005594"/>
    </source>
</evidence>
<accession>A0AAW1SUM4</accession>
<dbReference type="GO" id="GO:0004817">
    <property type="term" value="F:cysteine-tRNA ligase activity"/>
    <property type="evidence" value="ECO:0007669"/>
    <property type="project" value="UniProtKB-EC"/>
</dbReference>
<feature type="domain" description="tRNA synthetases class I catalytic" evidence="13">
    <location>
        <begin position="109"/>
        <end position="413"/>
    </location>
</feature>
<keyword evidence="10" id="KW-0030">Aminoacyl-tRNA synthetase</keyword>
<dbReference type="Proteomes" id="UP001485043">
    <property type="component" value="Unassembled WGS sequence"/>
</dbReference>
<evidence type="ECO:0000256" key="3">
    <source>
        <dbReference type="ARBA" id="ARBA00012832"/>
    </source>
</evidence>
<dbReference type="NCBIfam" id="TIGR00435">
    <property type="entry name" value="cysS"/>
    <property type="match status" value="1"/>
</dbReference>
<dbReference type="Gene3D" id="3.40.50.620">
    <property type="entry name" value="HUPs"/>
    <property type="match status" value="1"/>
</dbReference>
<dbReference type="AlphaFoldDB" id="A0AAW1SUM4"/>
<comment type="similarity">
    <text evidence="2">Belongs to the class-I aminoacyl-tRNA synthetase family.</text>
</comment>
<dbReference type="GO" id="GO:0006423">
    <property type="term" value="P:cysteinyl-tRNA aminoacylation"/>
    <property type="evidence" value="ECO:0007669"/>
    <property type="project" value="InterPro"/>
</dbReference>
<keyword evidence="8" id="KW-0067">ATP-binding</keyword>
<dbReference type="CDD" id="cd00672">
    <property type="entry name" value="CysRS_core"/>
    <property type="match status" value="1"/>
</dbReference>
<dbReference type="EMBL" id="JALJOV010000925">
    <property type="protein sequence ID" value="KAK9858430.1"/>
    <property type="molecule type" value="Genomic_DNA"/>
</dbReference>
<sequence>MGNTFVFLIFRSEDHNLSPRVLYCPALLRASSKTRWGLDKLYQKPENSATFMATWDRQHCRAAQSTVCRASTIVEQSTLADGLPQASQKRLRLHNTMTKQLESVTAQAGTDNTISMYVCGPTVYDFSHIGHARVYISFDILFRFLKRLGFNVTYVRNITDVDDKIIARAQENGEDPSQLATRFTEEFRADMTALNCLPPSLEPTATSFIPQMVSSIQTIMDNGHAYASGSDVFFDVASLPGYGRLSGRSQEDNRAGERVAVNSSKRNPGDFALWKSAKAGEPSWQSPWGKGRPGWHIECSCMIRELLGPVIDIHGGGRDLEFPHHENELAQSQAAACCCDKEHMRDGTDFVHIWVHNGFVNVDSEKMSKSLGNFFTIRDVTQQYHPFVLRWFLLSSGYRAPINYTQRGLEEASERVYNVGLTLQDAQAALQDGGVEADTASQEASQELQECRGPGQQVVDEAMSAMCEDLNSAAVLAAISSPLTSLNELLYTRKGKKAAGRLKTLAGLQQGVQQSLGLLGLDMPDVPQLLQQLRQLALVRGEITEEDIQSAIEKRMTARKEKDFDAADAVRLDLMKQGIALQDSPQGTNWRPASRPNVAEDQS</sequence>
<evidence type="ECO:0000256" key="5">
    <source>
        <dbReference type="ARBA" id="ARBA00022723"/>
    </source>
</evidence>
<name>A0AAW1SUM4_9CHLO</name>
<comment type="cofactor">
    <cofactor evidence="1">
        <name>Zn(2+)</name>
        <dbReference type="ChEBI" id="CHEBI:29105"/>
    </cofactor>
</comment>
<dbReference type="Gene3D" id="1.20.120.1910">
    <property type="entry name" value="Cysteine-tRNA ligase, C-terminal anti-codon recognition domain"/>
    <property type="match status" value="1"/>
</dbReference>
<evidence type="ECO:0000256" key="8">
    <source>
        <dbReference type="ARBA" id="ARBA00022840"/>
    </source>
</evidence>
<reference evidence="14 15" key="1">
    <citation type="journal article" date="2024" name="Nat. Commun.">
        <title>Phylogenomics reveals the evolutionary origins of lichenization in chlorophyte algae.</title>
        <authorList>
            <person name="Puginier C."/>
            <person name="Libourel C."/>
            <person name="Otte J."/>
            <person name="Skaloud P."/>
            <person name="Haon M."/>
            <person name="Grisel S."/>
            <person name="Petersen M."/>
            <person name="Berrin J.G."/>
            <person name="Delaux P.M."/>
            <person name="Dal Grande F."/>
            <person name="Keller J."/>
        </authorList>
    </citation>
    <scope>NUCLEOTIDE SEQUENCE [LARGE SCALE GENOMIC DNA]</scope>
    <source>
        <strain evidence="14 15">SAG 2523</strain>
    </source>
</reference>